<dbReference type="Gene3D" id="3.40.50.720">
    <property type="entry name" value="NAD(P)-binding Rossmann-like Domain"/>
    <property type="match status" value="1"/>
</dbReference>
<proteinExistence type="inferred from homology"/>
<accession>A0A540WHE7</accession>
<evidence type="ECO:0000256" key="2">
    <source>
        <dbReference type="ARBA" id="ARBA00023002"/>
    </source>
</evidence>
<dbReference type="CDD" id="cd05233">
    <property type="entry name" value="SDR_c"/>
    <property type="match status" value="1"/>
</dbReference>
<keyword evidence="2" id="KW-0560">Oxidoreductase</keyword>
<evidence type="ECO:0000313" key="3">
    <source>
        <dbReference type="EMBL" id="TQF08439.1"/>
    </source>
</evidence>
<dbReference type="Proteomes" id="UP000315369">
    <property type="component" value="Unassembled WGS sequence"/>
</dbReference>
<gene>
    <name evidence="3" type="ORF">FJV41_49905</name>
</gene>
<feature type="non-terminal residue" evidence="3">
    <location>
        <position position="179"/>
    </location>
</feature>
<keyword evidence="4" id="KW-1185">Reference proteome</keyword>
<dbReference type="Pfam" id="PF00106">
    <property type="entry name" value="adh_short"/>
    <property type="match status" value="1"/>
</dbReference>
<evidence type="ECO:0000313" key="4">
    <source>
        <dbReference type="Proteomes" id="UP000315369"/>
    </source>
</evidence>
<dbReference type="InterPro" id="IPR020904">
    <property type="entry name" value="Sc_DH/Rdtase_CS"/>
</dbReference>
<dbReference type="AlphaFoldDB" id="A0A540WHE7"/>
<organism evidence="3 4">
    <name type="scientific">Myxococcus llanfairpwllgwyngyllgogerychwyrndrobwllllantysiliogogogochensis</name>
    <dbReference type="NCBI Taxonomy" id="2590453"/>
    <lineage>
        <taxon>Bacteria</taxon>
        <taxon>Pseudomonadati</taxon>
        <taxon>Myxococcota</taxon>
        <taxon>Myxococcia</taxon>
        <taxon>Myxococcales</taxon>
        <taxon>Cystobacterineae</taxon>
        <taxon>Myxococcaceae</taxon>
        <taxon>Myxococcus</taxon>
    </lineage>
</organism>
<comment type="caution">
    <text evidence="3">The sequence shown here is derived from an EMBL/GenBank/DDBJ whole genome shotgun (WGS) entry which is preliminary data.</text>
</comment>
<reference evidence="3 4" key="1">
    <citation type="submission" date="2019-06" db="EMBL/GenBank/DDBJ databases">
        <authorList>
            <person name="Livingstone P."/>
            <person name="Whitworth D."/>
        </authorList>
    </citation>
    <scope>NUCLEOTIDE SEQUENCE [LARGE SCALE GENOMIC DNA]</scope>
    <source>
        <strain evidence="3 4">AM401</strain>
    </source>
</reference>
<dbReference type="PRINTS" id="PR00080">
    <property type="entry name" value="SDRFAMILY"/>
</dbReference>
<evidence type="ECO:0000256" key="1">
    <source>
        <dbReference type="ARBA" id="ARBA00006484"/>
    </source>
</evidence>
<dbReference type="InterPro" id="IPR002347">
    <property type="entry name" value="SDR_fam"/>
</dbReference>
<dbReference type="OrthoDB" id="5290448at2"/>
<dbReference type="RefSeq" id="WP_141649583.1">
    <property type="nucleotide sequence ID" value="NZ_VIFM01000659.1"/>
</dbReference>
<dbReference type="PROSITE" id="PS00061">
    <property type="entry name" value="ADH_SHORT"/>
    <property type="match status" value="1"/>
</dbReference>
<dbReference type="EMBL" id="VIFM01000659">
    <property type="protein sequence ID" value="TQF08439.1"/>
    <property type="molecule type" value="Genomic_DNA"/>
</dbReference>
<dbReference type="SUPFAM" id="SSF51735">
    <property type="entry name" value="NAD(P)-binding Rossmann-fold domains"/>
    <property type="match status" value="1"/>
</dbReference>
<dbReference type="PANTHER" id="PTHR42760:SF115">
    <property type="entry name" value="3-OXOACYL-[ACYL-CARRIER-PROTEIN] REDUCTASE FABG"/>
    <property type="match status" value="1"/>
</dbReference>
<protein>
    <submittedName>
        <fullName evidence="3">SDR family NAD(P)-dependent oxidoreductase</fullName>
    </submittedName>
</protein>
<dbReference type="InterPro" id="IPR036291">
    <property type="entry name" value="NAD(P)-bd_dom_sf"/>
</dbReference>
<name>A0A540WHE7_9BACT</name>
<sequence length="179" mass="18871">MNGLLNGKRIVVTGAARGLGYHFAEACAAQGATVVMCDILQGELAESAHRLQRKGYQVESHAIDLASQASIEQVFSAIGAQGSIDGLVNNAAMATGVGGKNMIDYDPDLWDRVMTVNVKGTWLVTRAAVPLLREGAAIVNVASDTALWGAPRLMAYVASKGAVIAMTRSMARELGEKRI</sequence>
<dbReference type="PRINTS" id="PR00081">
    <property type="entry name" value="GDHRDH"/>
</dbReference>
<dbReference type="PANTHER" id="PTHR42760">
    <property type="entry name" value="SHORT-CHAIN DEHYDROGENASES/REDUCTASES FAMILY MEMBER"/>
    <property type="match status" value="1"/>
</dbReference>
<dbReference type="GO" id="GO:0016616">
    <property type="term" value="F:oxidoreductase activity, acting on the CH-OH group of donors, NAD or NADP as acceptor"/>
    <property type="evidence" value="ECO:0007669"/>
    <property type="project" value="TreeGrafter"/>
</dbReference>
<comment type="similarity">
    <text evidence="1">Belongs to the short-chain dehydrogenases/reductases (SDR) family.</text>
</comment>